<name>A0A7K0FQG5_9SPHI</name>
<evidence type="ECO:0000313" key="3">
    <source>
        <dbReference type="Proteomes" id="UP000462931"/>
    </source>
</evidence>
<dbReference type="Proteomes" id="UP000462931">
    <property type="component" value="Unassembled WGS sequence"/>
</dbReference>
<protein>
    <recommendedName>
        <fullName evidence="4">DUF4843 domain-containing protein</fullName>
    </recommendedName>
</protein>
<gene>
    <name evidence="2" type="ORF">GJJ64_13500</name>
</gene>
<proteinExistence type="predicted"/>
<sequence length="130" mass="14279">MKKLAIILLGILVLGTSACQKVTEEYYTVPNKTIFAKINSWTTNDGGRTYTATVNMPEINETAYDLDGILVYGTFEDGEDEPIPQVYNGFAYNFAVGVGYIVIKVQSVDLTPFPPPPALPIKMVLLPSEE</sequence>
<dbReference type="PROSITE" id="PS51257">
    <property type="entry name" value="PROKAR_LIPOPROTEIN"/>
    <property type="match status" value="1"/>
</dbReference>
<dbReference type="EMBL" id="WKJI01000003">
    <property type="protein sequence ID" value="MRX48208.1"/>
    <property type="molecule type" value="Genomic_DNA"/>
</dbReference>
<evidence type="ECO:0000256" key="1">
    <source>
        <dbReference type="SAM" id="SignalP"/>
    </source>
</evidence>
<evidence type="ECO:0008006" key="4">
    <source>
        <dbReference type="Google" id="ProtNLM"/>
    </source>
</evidence>
<feature type="chain" id="PRO_5029657929" description="DUF4843 domain-containing protein" evidence="1">
    <location>
        <begin position="19"/>
        <end position="130"/>
    </location>
</feature>
<keyword evidence="3" id="KW-1185">Reference proteome</keyword>
<evidence type="ECO:0000313" key="2">
    <source>
        <dbReference type="EMBL" id="MRX48208.1"/>
    </source>
</evidence>
<keyword evidence="1" id="KW-0732">Signal</keyword>
<dbReference type="RefSeq" id="WP_154288296.1">
    <property type="nucleotide sequence ID" value="NZ_WKJI01000003.1"/>
</dbReference>
<accession>A0A7K0FQG5</accession>
<feature type="signal peptide" evidence="1">
    <location>
        <begin position="1"/>
        <end position="18"/>
    </location>
</feature>
<comment type="caution">
    <text evidence="2">The sequence shown here is derived from an EMBL/GenBank/DDBJ whole genome shotgun (WGS) entry which is preliminary data.</text>
</comment>
<organism evidence="2 3">
    <name type="scientific">Pedobacter puniceum</name>
    <dbReference type="NCBI Taxonomy" id="2666136"/>
    <lineage>
        <taxon>Bacteria</taxon>
        <taxon>Pseudomonadati</taxon>
        <taxon>Bacteroidota</taxon>
        <taxon>Sphingobacteriia</taxon>
        <taxon>Sphingobacteriales</taxon>
        <taxon>Sphingobacteriaceae</taxon>
        <taxon>Pedobacter</taxon>
    </lineage>
</organism>
<dbReference type="AlphaFoldDB" id="A0A7K0FQG5"/>
<reference evidence="2 3" key="1">
    <citation type="submission" date="2019-11" db="EMBL/GenBank/DDBJ databases">
        <authorList>
            <person name="Cheng Q."/>
            <person name="Yang Z."/>
        </authorList>
    </citation>
    <scope>NUCLEOTIDE SEQUENCE [LARGE SCALE GENOMIC DNA]</scope>
    <source>
        <strain evidence="2 3">HX-22-1</strain>
    </source>
</reference>